<gene>
    <name evidence="1" type="ORF">KIN34_14350</name>
</gene>
<keyword evidence="2" id="KW-1185">Reference proteome</keyword>
<reference evidence="1 2" key="1">
    <citation type="submission" date="2021-05" db="EMBL/GenBank/DDBJ databases">
        <title>Description of Cellulomonas sp. DKR-3 sp. nov.</title>
        <authorList>
            <person name="Dahal R.H."/>
            <person name="Chaudhary D.K."/>
        </authorList>
    </citation>
    <scope>NUCLEOTIDE SEQUENCE [LARGE SCALE GENOMIC DNA]</scope>
    <source>
        <strain evidence="1 2">DKR-3</strain>
    </source>
</reference>
<name>A0ABS5U251_9CELL</name>
<comment type="caution">
    <text evidence="1">The sequence shown here is derived from an EMBL/GenBank/DDBJ whole genome shotgun (WGS) entry which is preliminary data.</text>
</comment>
<protein>
    <submittedName>
        <fullName evidence="1">Uncharacterized protein</fullName>
    </submittedName>
</protein>
<organism evidence="1 2">
    <name type="scientific">Cellulomonas fulva</name>
    <dbReference type="NCBI Taxonomy" id="2835530"/>
    <lineage>
        <taxon>Bacteria</taxon>
        <taxon>Bacillati</taxon>
        <taxon>Actinomycetota</taxon>
        <taxon>Actinomycetes</taxon>
        <taxon>Micrococcales</taxon>
        <taxon>Cellulomonadaceae</taxon>
        <taxon>Cellulomonas</taxon>
    </lineage>
</organism>
<accession>A0ABS5U251</accession>
<dbReference type="RefSeq" id="WP_214352438.1">
    <property type="nucleotide sequence ID" value="NZ_JAHBOH010000002.1"/>
</dbReference>
<sequence>MTDGLTLPRSCPYALTGVAAHPTHDGGLALDATLTHDGVPFATVSNDGRGGADLLRPLAPGDQRRIDTYRAYADEVLGPQGVVYEPEDELTSLLLEAWAAGQQEPVDGDGR</sequence>
<dbReference type="EMBL" id="JAHBOH010000002">
    <property type="protein sequence ID" value="MBT0995464.1"/>
    <property type="molecule type" value="Genomic_DNA"/>
</dbReference>
<evidence type="ECO:0000313" key="1">
    <source>
        <dbReference type="EMBL" id="MBT0995464.1"/>
    </source>
</evidence>
<evidence type="ECO:0000313" key="2">
    <source>
        <dbReference type="Proteomes" id="UP000722125"/>
    </source>
</evidence>
<dbReference type="Proteomes" id="UP000722125">
    <property type="component" value="Unassembled WGS sequence"/>
</dbReference>
<proteinExistence type="predicted"/>